<sequence>MHESAGPQPAPYRVAVIGDLRLDVRTAVPASLAEVREDVYALSPVRMVLAGTAVSMARAATRHFEAVHALVKTGDDPSTDHILRTLENEPGVTWCIRQQRGLPNGYVVVLRDGTDSPGAGRRTLVASSPAPVEELSAADVEAFRGAIEAADVLFVDGYPLLFPRSRHAVFHALATAARAGTPVCFDVVPHDIEARLPSDLLNRVMARCQVVMSSARTVARLRGLPAPTPYELPHTRELAAHLAGFGTGEPAVWILRFGDGDMEEAALCQAGEVRCVYRTGYSQCAERTGFGDKVAAAELAALLENGRTRSRRPAA</sequence>
<gene>
    <name evidence="2" type="ORF">IM697_18755</name>
</gene>
<evidence type="ECO:0000259" key="1">
    <source>
        <dbReference type="Pfam" id="PF00294"/>
    </source>
</evidence>
<dbReference type="Pfam" id="PF00294">
    <property type="entry name" value="PfkB"/>
    <property type="match status" value="1"/>
</dbReference>
<protein>
    <submittedName>
        <fullName evidence="2">Carbohydrate kinase family protein</fullName>
    </submittedName>
</protein>
<dbReference type="KEGG" id="sfeu:IM697_18755"/>
<dbReference type="GO" id="GO:0016301">
    <property type="term" value="F:kinase activity"/>
    <property type="evidence" value="ECO:0007669"/>
    <property type="project" value="UniProtKB-KW"/>
</dbReference>
<keyword evidence="2" id="KW-0808">Transferase</keyword>
<reference evidence="2 3" key="1">
    <citation type="submission" date="2020-10" db="EMBL/GenBank/DDBJ databases">
        <title>Streptomyces ferrugineus complate genome analysis.</title>
        <authorList>
            <person name="Anwar N."/>
        </authorList>
    </citation>
    <scope>NUCLEOTIDE SEQUENCE [LARGE SCALE GENOMIC DNA]</scope>
    <source>
        <strain evidence="2 3">CCTCC AA2014009</strain>
    </source>
</reference>
<evidence type="ECO:0000313" key="2">
    <source>
        <dbReference type="EMBL" id="QOV40261.1"/>
    </source>
</evidence>
<accession>A0A7M2SYB3</accession>
<evidence type="ECO:0000313" key="3">
    <source>
        <dbReference type="Proteomes" id="UP000594205"/>
    </source>
</evidence>
<dbReference type="Proteomes" id="UP000594205">
    <property type="component" value="Chromosome"/>
</dbReference>
<proteinExistence type="predicted"/>
<name>A0A7M2SYB3_9ACTN</name>
<organism evidence="2 3">
    <name type="scientific">Streptomyces ferrugineus</name>
    <dbReference type="NCBI Taxonomy" id="1413221"/>
    <lineage>
        <taxon>Bacteria</taxon>
        <taxon>Bacillati</taxon>
        <taxon>Actinomycetota</taxon>
        <taxon>Actinomycetes</taxon>
        <taxon>Kitasatosporales</taxon>
        <taxon>Streptomycetaceae</taxon>
        <taxon>Streptomyces</taxon>
    </lineage>
</organism>
<keyword evidence="3" id="KW-1185">Reference proteome</keyword>
<feature type="domain" description="Carbohydrate kinase PfkB" evidence="1">
    <location>
        <begin position="14"/>
        <end position="305"/>
    </location>
</feature>
<dbReference type="SUPFAM" id="SSF53613">
    <property type="entry name" value="Ribokinase-like"/>
    <property type="match status" value="1"/>
</dbReference>
<dbReference type="RefSeq" id="WP_194048848.1">
    <property type="nucleotide sequence ID" value="NZ_CP063373.1"/>
</dbReference>
<dbReference type="InterPro" id="IPR029056">
    <property type="entry name" value="Ribokinase-like"/>
</dbReference>
<dbReference type="InterPro" id="IPR011611">
    <property type="entry name" value="PfkB_dom"/>
</dbReference>
<keyword evidence="2" id="KW-0418">Kinase</keyword>
<dbReference type="EMBL" id="CP063373">
    <property type="protein sequence ID" value="QOV40261.1"/>
    <property type="molecule type" value="Genomic_DNA"/>
</dbReference>
<dbReference type="Gene3D" id="3.40.1190.20">
    <property type="match status" value="1"/>
</dbReference>
<dbReference type="AlphaFoldDB" id="A0A7M2SYB3"/>